<proteinExistence type="predicted"/>
<feature type="transmembrane region" description="Helical" evidence="7">
    <location>
        <begin position="359"/>
        <end position="379"/>
    </location>
</feature>
<dbReference type="GO" id="GO:0015293">
    <property type="term" value="F:symporter activity"/>
    <property type="evidence" value="ECO:0007669"/>
    <property type="project" value="InterPro"/>
</dbReference>
<dbReference type="PANTHER" id="PTHR11328:SF24">
    <property type="entry name" value="MAJOR FACILITATOR SUPERFAMILY (MFS) PROFILE DOMAIN-CONTAINING PROTEIN"/>
    <property type="match status" value="1"/>
</dbReference>
<keyword evidence="6 7" id="KW-0472">Membrane</keyword>
<keyword evidence="3" id="KW-1003">Cell membrane</keyword>
<feature type="transmembrane region" description="Helical" evidence="7">
    <location>
        <begin position="101"/>
        <end position="121"/>
    </location>
</feature>
<dbReference type="SUPFAM" id="SSF103473">
    <property type="entry name" value="MFS general substrate transporter"/>
    <property type="match status" value="1"/>
</dbReference>
<name>A0A1I1FCZ4_9LACT</name>
<dbReference type="GO" id="GO:0008643">
    <property type="term" value="P:carbohydrate transport"/>
    <property type="evidence" value="ECO:0007669"/>
    <property type="project" value="InterPro"/>
</dbReference>
<dbReference type="InterPro" id="IPR018043">
    <property type="entry name" value="Na/Gal_symport_CS"/>
</dbReference>
<gene>
    <name evidence="8" type="ORF">SAMN04488102_10255</name>
</gene>
<feature type="transmembrane region" description="Helical" evidence="7">
    <location>
        <begin position="417"/>
        <end position="435"/>
    </location>
</feature>
<accession>A0A1I1FCZ4</accession>
<organism evidence="8 9">
    <name type="scientific">Alkalibacterium subtropicum</name>
    <dbReference type="NCBI Taxonomy" id="753702"/>
    <lineage>
        <taxon>Bacteria</taxon>
        <taxon>Bacillati</taxon>
        <taxon>Bacillota</taxon>
        <taxon>Bacilli</taxon>
        <taxon>Lactobacillales</taxon>
        <taxon>Carnobacteriaceae</taxon>
        <taxon>Alkalibacterium</taxon>
    </lineage>
</organism>
<feature type="transmembrane region" description="Helical" evidence="7">
    <location>
        <begin position="133"/>
        <end position="152"/>
    </location>
</feature>
<evidence type="ECO:0000313" key="9">
    <source>
        <dbReference type="Proteomes" id="UP000199612"/>
    </source>
</evidence>
<dbReference type="RefSeq" id="WP_091528320.1">
    <property type="nucleotide sequence ID" value="NZ_FOLT01000002.1"/>
</dbReference>
<feature type="transmembrane region" description="Helical" evidence="7">
    <location>
        <begin position="450"/>
        <end position="476"/>
    </location>
</feature>
<dbReference type="STRING" id="753702.SAMN04488102_10255"/>
<feature type="transmembrane region" description="Helical" evidence="7">
    <location>
        <begin position="328"/>
        <end position="347"/>
    </location>
</feature>
<dbReference type="GO" id="GO:0005886">
    <property type="term" value="C:plasma membrane"/>
    <property type="evidence" value="ECO:0007669"/>
    <property type="project" value="UniProtKB-SubCell"/>
</dbReference>
<dbReference type="Pfam" id="PF13347">
    <property type="entry name" value="MFS_2"/>
    <property type="match status" value="1"/>
</dbReference>
<dbReference type="Proteomes" id="UP000199612">
    <property type="component" value="Unassembled WGS sequence"/>
</dbReference>
<dbReference type="InterPro" id="IPR036259">
    <property type="entry name" value="MFS_trans_sf"/>
</dbReference>
<dbReference type="PANTHER" id="PTHR11328">
    <property type="entry name" value="MAJOR FACILITATOR SUPERFAMILY DOMAIN-CONTAINING PROTEIN"/>
    <property type="match status" value="1"/>
</dbReference>
<feature type="transmembrane region" description="Helical" evidence="7">
    <location>
        <begin position="206"/>
        <end position="229"/>
    </location>
</feature>
<evidence type="ECO:0000256" key="6">
    <source>
        <dbReference type="ARBA" id="ARBA00023136"/>
    </source>
</evidence>
<comment type="subcellular location">
    <subcellularLocation>
        <location evidence="1">Cell membrane</location>
        <topology evidence="1">Multi-pass membrane protein</topology>
    </subcellularLocation>
</comment>
<feature type="transmembrane region" description="Helical" evidence="7">
    <location>
        <begin position="297"/>
        <end position="316"/>
    </location>
</feature>
<sequence length="508" mass="56408">MDVGHRTNEAKAESDVKAVAGKKRNFNRAKIWQIGFFAANNTATNAYMFLMMNVAYFATGVVGLGTVIVSTIITGSRIFDGFTDPVIGMWIDKTNGKFGKFRPFMVGGYLLMTVVMLLLFFTNQRVPDPMKLPYFIVLYALYIIGYTFQTAVTKSGQSVITSDPEQRPIFSTFDISMTSIFFAGIGIYLANYLVPKYGGWNSEALFYEFALTFIVFSGILTTLAVIGIWSKDRPEFFGTGEVVKITFKDMWQILKGNRPLQMLVVAASTDKLGQQVATNSIVMVMLFGIVIGDYGLFGVLSGIMLIPNVIIAIFGTRIAAKFGTKQGYILATWASIAAFVGMFLLIVLGDPSAIAMDNWGFMTIAFVTLYVVGNGVRTLSGGLVIPMIPDVTDYETYKSGRYAPGVMGTIFSFVDKMISSFSQTVIGFTLAYIGFEQVFPDVDTPYTSEILWVTMFLFIGILLFAWIASLIAMKFYDLDKDKMLMIQNELQDRKDEVLAKKEKAKQNQ</sequence>
<evidence type="ECO:0000256" key="1">
    <source>
        <dbReference type="ARBA" id="ARBA00004651"/>
    </source>
</evidence>
<evidence type="ECO:0000256" key="4">
    <source>
        <dbReference type="ARBA" id="ARBA00022692"/>
    </source>
</evidence>
<protein>
    <submittedName>
        <fullName evidence="8">Na+/melibiose symporter</fullName>
    </submittedName>
</protein>
<evidence type="ECO:0000256" key="3">
    <source>
        <dbReference type="ARBA" id="ARBA00022475"/>
    </source>
</evidence>
<evidence type="ECO:0000256" key="7">
    <source>
        <dbReference type="SAM" id="Phobius"/>
    </source>
</evidence>
<dbReference type="EMBL" id="FOLT01000002">
    <property type="protein sequence ID" value="SFB97257.1"/>
    <property type="molecule type" value="Genomic_DNA"/>
</dbReference>
<keyword evidence="4 7" id="KW-0812">Transmembrane</keyword>
<reference evidence="9" key="1">
    <citation type="submission" date="2016-10" db="EMBL/GenBank/DDBJ databases">
        <authorList>
            <person name="Varghese N."/>
            <person name="Submissions S."/>
        </authorList>
    </citation>
    <scope>NUCLEOTIDE SEQUENCE [LARGE SCALE GENOMIC DNA]</scope>
    <source>
        <strain evidence="9">DSM 23664</strain>
    </source>
</reference>
<evidence type="ECO:0000256" key="5">
    <source>
        <dbReference type="ARBA" id="ARBA00022989"/>
    </source>
</evidence>
<dbReference type="PROSITE" id="PS00872">
    <property type="entry name" value="NA_GALACTOSIDE_SYMP"/>
    <property type="match status" value="1"/>
</dbReference>
<keyword evidence="5 7" id="KW-1133">Transmembrane helix</keyword>
<evidence type="ECO:0000256" key="2">
    <source>
        <dbReference type="ARBA" id="ARBA00022448"/>
    </source>
</evidence>
<dbReference type="Gene3D" id="1.20.1250.20">
    <property type="entry name" value="MFS general substrate transporter like domains"/>
    <property type="match status" value="1"/>
</dbReference>
<keyword evidence="2" id="KW-0813">Transport</keyword>
<dbReference type="InterPro" id="IPR039672">
    <property type="entry name" value="MFS_2"/>
</dbReference>
<dbReference type="GO" id="GO:0006814">
    <property type="term" value="P:sodium ion transport"/>
    <property type="evidence" value="ECO:0007669"/>
    <property type="project" value="InterPro"/>
</dbReference>
<dbReference type="AlphaFoldDB" id="A0A1I1FCZ4"/>
<feature type="transmembrane region" description="Helical" evidence="7">
    <location>
        <begin position="56"/>
        <end position="80"/>
    </location>
</feature>
<feature type="transmembrane region" description="Helical" evidence="7">
    <location>
        <begin position="173"/>
        <end position="194"/>
    </location>
</feature>
<evidence type="ECO:0000313" key="8">
    <source>
        <dbReference type="EMBL" id="SFB97257.1"/>
    </source>
</evidence>
<keyword evidence="9" id="KW-1185">Reference proteome</keyword>
<dbReference type="OrthoDB" id="9764596at2"/>